<dbReference type="OrthoDB" id="9785312at2"/>
<keyword evidence="2" id="KW-0067">ATP-binding</keyword>
<dbReference type="SUPFAM" id="SSF55073">
    <property type="entry name" value="Nucleotide cyclase"/>
    <property type="match status" value="1"/>
</dbReference>
<dbReference type="InterPro" id="IPR029787">
    <property type="entry name" value="Nucleotide_cyclase"/>
</dbReference>
<dbReference type="SMART" id="SM00044">
    <property type="entry name" value="CYCc"/>
    <property type="match status" value="1"/>
</dbReference>
<name>A0A176Z1Y4_9BRAD</name>
<dbReference type="GO" id="GO:0035556">
    <property type="term" value="P:intracellular signal transduction"/>
    <property type="evidence" value="ECO:0007669"/>
    <property type="project" value="InterPro"/>
</dbReference>
<comment type="caution">
    <text evidence="4">The sequence shown here is derived from an EMBL/GenBank/DDBJ whole genome shotgun (WGS) entry which is preliminary data.</text>
</comment>
<dbReference type="PANTHER" id="PTHR16305">
    <property type="entry name" value="TESTICULAR SOLUBLE ADENYLYL CYCLASE"/>
    <property type="match status" value="1"/>
</dbReference>
<dbReference type="GO" id="GO:0005524">
    <property type="term" value="F:ATP binding"/>
    <property type="evidence" value="ECO:0007669"/>
    <property type="project" value="UniProtKB-KW"/>
</dbReference>
<dbReference type="SUPFAM" id="SSF52540">
    <property type="entry name" value="P-loop containing nucleoside triphosphate hydrolases"/>
    <property type="match status" value="1"/>
</dbReference>
<dbReference type="GO" id="GO:0004016">
    <property type="term" value="F:adenylate cyclase activity"/>
    <property type="evidence" value="ECO:0007669"/>
    <property type="project" value="TreeGrafter"/>
</dbReference>
<evidence type="ECO:0000256" key="1">
    <source>
        <dbReference type="ARBA" id="ARBA00022741"/>
    </source>
</evidence>
<organism evidence="4 5">
    <name type="scientific">Bradyrhizobium centrolobii</name>
    <dbReference type="NCBI Taxonomy" id="1505087"/>
    <lineage>
        <taxon>Bacteria</taxon>
        <taxon>Pseudomonadati</taxon>
        <taxon>Pseudomonadota</taxon>
        <taxon>Alphaproteobacteria</taxon>
        <taxon>Hyphomicrobiales</taxon>
        <taxon>Nitrobacteraceae</taxon>
        <taxon>Bradyrhizobium</taxon>
    </lineage>
</organism>
<proteinExistence type="predicted"/>
<dbReference type="PROSITE" id="PS50125">
    <property type="entry name" value="GUANYLATE_CYCLASE_2"/>
    <property type="match status" value="1"/>
</dbReference>
<evidence type="ECO:0000259" key="3">
    <source>
        <dbReference type="PROSITE" id="PS50125"/>
    </source>
</evidence>
<dbReference type="AlphaFoldDB" id="A0A176Z1Y4"/>
<sequence>MQCRNCQHENAPHNKFCSNCGVQLDVSTLMELQRERKQATALFADIVGSTGLIANLDAESAGRRLQPAVEAMMQAAERFGGTILHTLGDGLDAIFGAPRAQDAHALLACQAALAMQEAVAALPIPTQIRIGIHSGEVVASPRGDAFGHEAQGLVLHIASRLEHEAEPGGILLSMECNDLVRDYCETSPAGVRTLRGVPEPIKVFRLIGLKPGVGSDRFRAIGLSPLRGRHAELEILKKAVLDAENNAGSVIGIVAHAGMGKSRLCYELGEWCRQRNLKVLEGRAQVFGKSQSMPLLAVLELLRAFFRITATLDHKIARAKIEERLLALDPTFVDELPYLLNLLGLPAPELDTQRADPKAWHLRVRNLIKRIAVAAGRQTSVIIFEDLHWLDDLSEDFVTAIAEAIEGTKLVMIVNYRPTWAPPWSIEHFTELRLTELGSSDIQQLVRDQIGDDPHLANMVTDIAQQSDGNPFFAEELVRALAQSGTLLGERGQYRIVSSDWLTPTLPATIEAVIGARIDLLPALEKAALQIGAVIGKEFPLTIAMEVSGIPEQEIKGLFARLCDLDLITASSNIDRPGYSFRHPLIQEVAYAMQLRSRRAQLHSSVARAIEGAPWGSADESASLLAYHCEAAGQMLEAAMHLRRAALWLGRKNSARALTEWKRVRWLLRDQPRSTAVDQLRALASGRVLGFAWSEGLSAEDAKPYAEEALQYAREAGDRKHEALLLGAYGRVFAASGAADDYIGLARQGVAAAEASKDPDVFVACNAQLCQAYLLAGCLRESLDANDTAMTANDERCQADNGVVLGLNASQIFGFDVGQWLLCLRARTLVLLGQFEAAERCLATAFRADQSKAIPVVQYHAHLAAVEMAFHRGNIAMAGLHAKEVEGYASQSGMTYLFTAARLCRALVSSAEGDFGSASDDLHEALATARKSKTGLEIEARLLAYLADVVKRAGQKARAGQLVREAIEVARRRTDRVAELHAHIVAADLELAGGAINPELCDDHLQRAKALLDVTGAAIFASRLADLRPGDVKIANKSVQIEN</sequence>
<dbReference type="InterPro" id="IPR011990">
    <property type="entry name" value="TPR-like_helical_dom_sf"/>
</dbReference>
<dbReference type="EMBL" id="LUUB01000036">
    <property type="protein sequence ID" value="OAF13346.1"/>
    <property type="molecule type" value="Genomic_DNA"/>
</dbReference>
<evidence type="ECO:0000313" key="5">
    <source>
        <dbReference type="Proteomes" id="UP000076959"/>
    </source>
</evidence>
<dbReference type="InterPro" id="IPR027417">
    <property type="entry name" value="P-loop_NTPase"/>
</dbReference>
<dbReference type="Proteomes" id="UP000076959">
    <property type="component" value="Unassembled WGS sequence"/>
</dbReference>
<evidence type="ECO:0000256" key="2">
    <source>
        <dbReference type="ARBA" id="ARBA00022840"/>
    </source>
</evidence>
<keyword evidence="5" id="KW-1185">Reference proteome</keyword>
<dbReference type="STRING" id="1505087.AYJ54_44235"/>
<dbReference type="CDD" id="cd07302">
    <property type="entry name" value="CHD"/>
    <property type="match status" value="1"/>
</dbReference>
<protein>
    <recommendedName>
        <fullName evidence="3">Guanylate cyclase domain-containing protein</fullName>
    </recommendedName>
</protein>
<dbReference type="InterPro" id="IPR041664">
    <property type="entry name" value="AAA_16"/>
</dbReference>
<accession>A0A176Z1Y4</accession>
<dbReference type="InterPro" id="IPR001054">
    <property type="entry name" value="A/G_cyclase"/>
</dbReference>
<keyword evidence="1" id="KW-0547">Nucleotide-binding</keyword>
<dbReference type="Gene3D" id="1.25.40.10">
    <property type="entry name" value="Tetratricopeptide repeat domain"/>
    <property type="match status" value="2"/>
</dbReference>
<dbReference type="GO" id="GO:0009190">
    <property type="term" value="P:cyclic nucleotide biosynthetic process"/>
    <property type="evidence" value="ECO:0007669"/>
    <property type="project" value="InterPro"/>
</dbReference>
<feature type="domain" description="Guanylate cyclase" evidence="3">
    <location>
        <begin position="40"/>
        <end position="162"/>
    </location>
</feature>
<dbReference type="Pfam" id="PF13191">
    <property type="entry name" value="AAA_16"/>
    <property type="match status" value="1"/>
</dbReference>
<evidence type="ECO:0000313" key="4">
    <source>
        <dbReference type="EMBL" id="OAF13346.1"/>
    </source>
</evidence>
<dbReference type="Gene3D" id="3.30.70.1230">
    <property type="entry name" value="Nucleotide cyclase"/>
    <property type="match status" value="1"/>
</dbReference>
<gene>
    <name evidence="4" type="ORF">AYJ54_44235</name>
</gene>
<dbReference type="GO" id="GO:0005737">
    <property type="term" value="C:cytoplasm"/>
    <property type="evidence" value="ECO:0007669"/>
    <property type="project" value="TreeGrafter"/>
</dbReference>
<dbReference type="PANTHER" id="PTHR16305:SF28">
    <property type="entry name" value="GUANYLATE CYCLASE DOMAIN-CONTAINING PROTEIN"/>
    <property type="match status" value="1"/>
</dbReference>
<dbReference type="RefSeq" id="WP_082905543.1">
    <property type="nucleotide sequence ID" value="NZ_LUUB01000036.1"/>
</dbReference>
<dbReference type="SUPFAM" id="SSF48452">
    <property type="entry name" value="TPR-like"/>
    <property type="match status" value="1"/>
</dbReference>
<reference evidence="4 5" key="1">
    <citation type="submission" date="2016-03" db="EMBL/GenBank/DDBJ databases">
        <title>Draft Genome Sequence of the Strain BR 10245 (Bradyrhizobium sp.) isolated from nodules of Centrolobium paraense.</title>
        <authorList>
            <person name="Simoes-Araujo J.L.Sr."/>
            <person name="Barauna A.C."/>
            <person name="Silva K."/>
            <person name="Zilli J.E."/>
        </authorList>
    </citation>
    <scope>NUCLEOTIDE SEQUENCE [LARGE SCALE GENOMIC DNA]</scope>
    <source>
        <strain evidence="4 5">BR 10245</strain>
    </source>
</reference>
<dbReference type="Pfam" id="PF00211">
    <property type="entry name" value="Guanylate_cyc"/>
    <property type="match status" value="1"/>
</dbReference>